<sequence>MPRPAPLRGDELRVAQHEPLERLVGPVPLGKTVRLGHDGVDLVPHHGRDQIGPQREVPVERRRTDAGALGDRADVDVDSVLGELRLRRSHESDDVSLGIRSG</sequence>
<feature type="compositionally biased region" description="Basic and acidic residues" evidence="1">
    <location>
        <begin position="57"/>
        <end position="68"/>
    </location>
</feature>
<accession>A0ABN6Y0D9</accession>
<feature type="region of interest" description="Disordered" evidence="1">
    <location>
        <begin position="41"/>
        <end position="68"/>
    </location>
</feature>
<dbReference type="EMBL" id="AP027732">
    <property type="protein sequence ID" value="BDZ49441.1"/>
    <property type="molecule type" value="Genomic_DNA"/>
</dbReference>
<protein>
    <submittedName>
        <fullName evidence="2">Uncharacterized protein</fullName>
    </submittedName>
</protein>
<evidence type="ECO:0000313" key="3">
    <source>
        <dbReference type="Proteomes" id="UP001321486"/>
    </source>
</evidence>
<name>A0ABN6Y0D9_9MICO</name>
<keyword evidence="3" id="KW-1185">Reference proteome</keyword>
<organism evidence="2 3">
    <name type="scientific">Frondihabitans sucicola</name>
    <dbReference type="NCBI Taxonomy" id="1268041"/>
    <lineage>
        <taxon>Bacteria</taxon>
        <taxon>Bacillati</taxon>
        <taxon>Actinomycetota</taxon>
        <taxon>Actinomycetes</taxon>
        <taxon>Micrococcales</taxon>
        <taxon>Microbacteriaceae</taxon>
        <taxon>Frondihabitans</taxon>
    </lineage>
</organism>
<gene>
    <name evidence="2" type="ORF">GCM10025867_16820</name>
</gene>
<evidence type="ECO:0000313" key="2">
    <source>
        <dbReference type="EMBL" id="BDZ49441.1"/>
    </source>
</evidence>
<proteinExistence type="predicted"/>
<dbReference type="Proteomes" id="UP001321486">
    <property type="component" value="Chromosome"/>
</dbReference>
<reference evidence="3" key="1">
    <citation type="journal article" date="2019" name="Int. J. Syst. Evol. Microbiol.">
        <title>The Global Catalogue of Microorganisms (GCM) 10K type strain sequencing project: providing services to taxonomists for standard genome sequencing and annotation.</title>
        <authorList>
            <consortium name="The Broad Institute Genomics Platform"/>
            <consortium name="The Broad Institute Genome Sequencing Center for Infectious Disease"/>
            <person name="Wu L."/>
            <person name="Ma J."/>
        </authorList>
    </citation>
    <scope>NUCLEOTIDE SEQUENCE [LARGE SCALE GENOMIC DNA]</scope>
    <source>
        <strain evidence="3">NBRC 108728</strain>
    </source>
</reference>
<evidence type="ECO:0000256" key="1">
    <source>
        <dbReference type="SAM" id="MobiDB-lite"/>
    </source>
</evidence>